<name>W1XGR3_9ZZZZ</name>
<organism evidence="1">
    <name type="scientific">human gut metagenome</name>
    <dbReference type="NCBI Taxonomy" id="408170"/>
    <lineage>
        <taxon>unclassified sequences</taxon>
        <taxon>metagenomes</taxon>
        <taxon>organismal metagenomes</taxon>
    </lineage>
</organism>
<reference evidence="1" key="1">
    <citation type="submission" date="2013-12" db="EMBL/GenBank/DDBJ databases">
        <title>A Varibaculum cambriense genome reconstructed from a premature infant gut community with otherwise low bacterial novelty that shifts toward anaerobic metabolism during the third week of life.</title>
        <authorList>
            <person name="Brown C.T."/>
            <person name="Sharon I."/>
            <person name="Thomas B.C."/>
            <person name="Castelle C.J."/>
            <person name="Morowitz M.J."/>
            <person name="Banfield J.F."/>
        </authorList>
    </citation>
    <scope>NUCLEOTIDE SEQUENCE</scope>
</reference>
<accession>W1XGR3</accession>
<dbReference type="EMBL" id="AZMM01016147">
    <property type="protein sequence ID" value="ETJ29311.1"/>
    <property type="molecule type" value="Genomic_DNA"/>
</dbReference>
<sequence length="45" mass="5323">MFDLLSNDAQQIAIWLQNRRLKMVLESEDFKDVIAIQRFTDAILI</sequence>
<evidence type="ECO:0000313" key="1">
    <source>
        <dbReference type="EMBL" id="ETJ29311.1"/>
    </source>
</evidence>
<proteinExistence type="predicted"/>
<dbReference type="AlphaFoldDB" id="W1XGR3"/>
<comment type="caution">
    <text evidence="1">The sequence shown here is derived from an EMBL/GenBank/DDBJ whole genome shotgun (WGS) entry which is preliminary data.</text>
</comment>
<gene>
    <name evidence="1" type="ORF">Q604_UNBC16147G0001</name>
</gene>
<protein>
    <submittedName>
        <fullName evidence="1">Uncharacterized protein</fullName>
    </submittedName>
</protein>